<dbReference type="Proteomes" id="UP000314985">
    <property type="component" value="Chromosome 18"/>
</dbReference>
<protein>
    <submittedName>
        <fullName evidence="1">Uncharacterized protein</fullName>
    </submittedName>
</protein>
<reference evidence="1" key="2">
    <citation type="submission" date="2025-08" db="UniProtKB">
        <authorList>
            <consortium name="Ensembl"/>
        </authorList>
    </citation>
    <scope>IDENTIFICATION</scope>
</reference>
<proteinExistence type="predicted"/>
<accession>A0A4X1TKY1</accession>
<reference evidence="1 2" key="1">
    <citation type="submission" date="2017-08" db="EMBL/GenBank/DDBJ databases">
        <title>USMARCv1.0.</title>
        <authorList>
            <person name="Hannum G.I."/>
            <person name="Koren S."/>
            <person name="Schroeder S.G."/>
            <person name="Chin S.C."/>
            <person name="Nonneman D.J."/>
            <person name="Becker S.A."/>
            <person name="Rosen B.D."/>
            <person name="Bickhart D.M."/>
            <person name="Putnam N.H."/>
            <person name="Green R.E."/>
            <person name="Tuggle C.K."/>
            <person name="Liu H."/>
            <person name="Rohrer G.A."/>
            <person name="Warr A."/>
            <person name="Hall R."/>
            <person name="Kim K."/>
            <person name="Hume D.A."/>
            <person name="Talbot R."/>
            <person name="Chow W."/>
            <person name="Howe K."/>
            <person name="Schwartz A.S."/>
            <person name="Watson M."/>
            <person name="Archibald A.L."/>
            <person name="Phillippy A.M."/>
            <person name="Smith T.P.L."/>
        </authorList>
    </citation>
    <scope>NUCLEOTIDE SEQUENCE [LARGE SCALE GENOMIC DNA]</scope>
</reference>
<evidence type="ECO:0000313" key="1">
    <source>
        <dbReference type="Ensembl" id="ENSSSCP00070015693.1"/>
    </source>
</evidence>
<sequence>MAVQHHECREGGQFCHVYVTTIKKNGKKPFNDPLLLKQWNTHPFAYRGAPRSLSSFSPSFHPPGSRLESRLCVLPRPCLVRSQSEALPTLFPLLILANFSICSFINIRSSEVKL</sequence>
<evidence type="ECO:0000313" key="2">
    <source>
        <dbReference type="Proteomes" id="UP000314985"/>
    </source>
</evidence>
<dbReference type="AlphaFoldDB" id="A0A4X1TKY1"/>
<dbReference type="Ensembl" id="ENSSSCT00070018887.1">
    <property type="protein sequence ID" value="ENSSSCP00070015693.1"/>
    <property type="gene ID" value="ENSSSCG00070009742.1"/>
</dbReference>
<name>A0A4X1TKY1_PIG</name>
<organism evidence="1 2">
    <name type="scientific">Sus scrofa</name>
    <name type="common">Pig</name>
    <dbReference type="NCBI Taxonomy" id="9823"/>
    <lineage>
        <taxon>Eukaryota</taxon>
        <taxon>Metazoa</taxon>
        <taxon>Chordata</taxon>
        <taxon>Craniata</taxon>
        <taxon>Vertebrata</taxon>
        <taxon>Euteleostomi</taxon>
        <taxon>Mammalia</taxon>
        <taxon>Eutheria</taxon>
        <taxon>Laurasiatheria</taxon>
        <taxon>Artiodactyla</taxon>
        <taxon>Suina</taxon>
        <taxon>Suidae</taxon>
        <taxon>Sus</taxon>
    </lineage>
</organism>